<protein>
    <submittedName>
        <fullName evidence="2">Flavodoxin domain protein</fullName>
    </submittedName>
</protein>
<gene>
    <name evidence="2" type="ORF">CJEDD_11825</name>
</gene>
<evidence type="ECO:0000313" key="3">
    <source>
        <dbReference type="Proteomes" id="UP001218071"/>
    </source>
</evidence>
<name>A0ABY7UP28_9CORY</name>
<dbReference type="EMBL" id="CP063194">
    <property type="protein sequence ID" value="WCZ39931.1"/>
    <property type="molecule type" value="Genomic_DNA"/>
</dbReference>
<dbReference type="InterPro" id="IPR026816">
    <property type="entry name" value="Flavodoxin_dom"/>
</dbReference>
<accession>A0ABY7UP28</accession>
<dbReference type="Proteomes" id="UP001218071">
    <property type="component" value="Chromosome"/>
</dbReference>
<dbReference type="RefSeq" id="WP_042408782.1">
    <property type="nucleotide sequence ID" value="NZ_CBYN010000095.1"/>
</dbReference>
<proteinExistence type="predicted"/>
<sequence length="174" mass="19118">MACSIYYDTVYGSTREYAEALGERLGVSVSGLEHPEQVEADGPVVVLSPIHGPNHTGVKFVRSLPEAVVKQWPVALVTVGMSLDDYAVQTDAAAGLLGERAERVTRFYVPGRLNYSELSSAHSAVMKGIVGALRLKPRKSDNERAMIDAYGKDTDRVDLNRLDVVEEWVRQRSV</sequence>
<dbReference type="InterPro" id="IPR029039">
    <property type="entry name" value="Flavoprotein-like_sf"/>
</dbReference>
<dbReference type="Gene3D" id="3.40.50.360">
    <property type="match status" value="1"/>
</dbReference>
<evidence type="ECO:0000313" key="2">
    <source>
        <dbReference type="EMBL" id="WCZ39931.1"/>
    </source>
</evidence>
<dbReference type="SUPFAM" id="SSF52218">
    <property type="entry name" value="Flavoproteins"/>
    <property type="match status" value="1"/>
</dbReference>
<organism evidence="2 3">
    <name type="scientific">Corynebacterium jeddahense</name>
    <dbReference type="NCBI Taxonomy" id="1414719"/>
    <lineage>
        <taxon>Bacteria</taxon>
        <taxon>Bacillati</taxon>
        <taxon>Actinomycetota</taxon>
        <taxon>Actinomycetes</taxon>
        <taxon>Mycobacteriales</taxon>
        <taxon>Corynebacteriaceae</taxon>
        <taxon>Corynebacterium</taxon>
    </lineage>
</organism>
<reference evidence="2 3" key="1">
    <citation type="submission" date="2020-10" db="EMBL/GenBank/DDBJ databases">
        <title>Complete genome sequence of Corynebacterium jeddahense DSM 45997, type strain of Corynebacterium jeddahense.</title>
        <authorList>
            <person name="Busche T."/>
            <person name="Kalinowski J."/>
            <person name="Ruckert C."/>
        </authorList>
    </citation>
    <scope>NUCLEOTIDE SEQUENCE [LARGE SCALE GENOMIC DNA]</scope>
    <source>
        <strain evidence="2 3">DSM 45997</strain>
    </source>
</reference>
<feature type="domain" description="Flavodoxin" evidence="1">
    <location>
        <begin position="5"/>
        <end position="130"/>
    </location>
</feature>
<dbReference type="Pfam" id="PF12724">
    <property type="entry name" value="Flavodoxin_5"/>
    <property type="match status" value="1"/>
</dbReference>
<keyword evidence="3" id="KW-1185">Reference proteome</keyword>
<evidence type="ECO:0000259" key="1">
    <source>
        <dbReference type="Pfam" id="PF12724"/>
    </source>
</evidence>